<sequence length="371" mass="40011">MAVDRTGRSVRAGAAAGDPWPGTVVVAVPVMVAVVAVVAVDVVVERVKREGMVMTKYYRQSMIFRSGVGLALLGLSAYAGVSLAAESEPAQLEDYISPTDPPTFDDPEKAVAAFKETLGAADLSKLAALLGLDAEKLKKSEGVMDTFEKIKAGAAKKVVLTDEDDHKIIEIGDELWPLPFPITKDDGGKWAFDTYAGIEEIINRRVGENELEAIATVRSYVDAQEEYAEEDHDGDGVLEYAQKLISSEGKTDGLYWPAEQGDGDSPAGDLSQAELDKAKANEGYYGYRFKILTRQGGNIAGGSYDYVINGNMIAGFGLVAWPVKYGETGVNTFVVNRNGIVYQADLGEGTDAMARDIKQFNPNDNWTITED</sequence>
<dbReference type="EMBL" id="JAGGJR010000006">
    <property type="protein sequence ID" value="MBP1874389.1"/>
    <property type="molecule type" value="Genomic_DNA"/>
</dbReference>
<evidence type="ECO:0000313" key="1">
    <source>
        <dbReference type="EMBL" id="MBP1874389.1"/>
    </source>
</evidence>
<name>A0ACC5T097_ENSAD</name>
<evidence type="ECO:0000313" key="2">
    <source>
        <dbReference type="Proteomes" id="UP000823773"/>
    </source>
</evidence>
<gene>
    <name evidence="1" type="ORF">J2Z19_004113</name>
</gene>
<comment type="caution">
    <text evidence="1">The sequence shown here is derived from an EMBL/GenBank/DDBJ whole genome shotgun (WGS) entry which is preliminary data.</text>
</comment>
<proteinExistence type="predicted"/>
<organism evidence="1 2">
    <name type="scientific">Ensifer adhaerens</name>
    <name type="common">Sinorhizobium morelense</name>
    <dbReference type="NCBI Taxonomy" id="106592"/>
    <lineage>
        <taxon>Bacteria</taxon>
        <taxon>Pseudomonadati</taxon>
        <taxon>Pseudomonadota</taxon>
        <taxon>Alphaproteobacteria</taxon>
        <taxon>Hyphomicrobiales</taxon>
        <taxon>Rhizobiaceae</taxon>
        <taxon>Sinorhizobium/Ensifer group</taxon>
        <taxon>Ensifer</taxon>
    </lineage>
</organism>
<protein>
    <submittedName>
        <fullName evidence="1">Uncharacterized protein</fullName>
    </submittedName>
</protein>
<keyword evidence="2" id="KW-1185">Reference proteome</keyword>
<reference evidence="1" key="1">
    <citation type="submission" date="2021-03" db="EMBL/GenBank/DDBJ databases">
        <title>Genomic Encyclopedia of Type Strains, Phase IV (KMG-IV): sequencing the most valuable type-strain genomes for metagenomic binning, comparative biology and taxonomic classification.</title>
        <authorList>
            <person name="Goeker M."/>
        </authorList>
    </citation>
    <scope>NUCLEOTIDE SEQUENCE</scope>
    <source>
        <strain evidence="1">DSM 18131</strain>
    </source>
</reference>
<accession>A0ACC5T097</accession>
<dbReference type="Proteomes" id="UP000823773">
    <property type="component" value="Unassembled WGS sequence"/>
</dbReference>